<dbReference type="Gene3D" id="3.20.20.80">
    <property type="entry name" value="Glycosidases"/>
    <property type="match status" value="1"/>
</dbReference>
<dbReference type="Proteomes" id="UP000327039">
    <property type="component" value="Unassembled WGS sequence"/>
</dbReference>
<organism evidence="7 8">
    <name type="scientific">Microbacterium radiodurans</name>
    <dbReference type="NCBI Taxonomy" id="661398"/>
    <lineage>
        <taxon>Bacteria</taxon>
        <taxon>Bacillati</taxon>
        <taxon>Actinomycetota</taxon>
        <taxon>Actinomycetes</taxon>
        <taxon>Micrococcales</taxon>
        <taxon>Microbacteriaceae</taxon>
        <taxon>Microbacterium</taxon>
    </lineage>
</organism>
<keyword evidence="4" id="KW-1133">Transmembrane helix</keyword>
<keyword evidence="8" id="KW-1185">Reference proteome</keyword>
<feature type="region of interest" description="Disordered" evidence="3">
    <location>
        <begin position="1196"/>
        <end position="1241"/>
    </location>
</feature>
<dbReference type="GO" id="GO:0030246">
    <property type="term" value="F:carbohydrate binding"/>
    <property type="evidence" value="ECO:0007669"/>
    <property type="project" value="InterPro"/>
</dbReference>
<dbReference type="InterPro" id="IPR013320">
    <property type="entry name" value="ConA-like_dom_sf"/>
</dbReference>
<dbReference type="InterPro" id="IPR011081">
    <property type="entry name" value="Big_4"/>
</dbReference>
<evidence type="ECO:0000256" key="2">
    <source>
        <dbReference type="ARBA" id="ARBA00023157"/>
    </source>
</evidence>
<dbReference type="InterPro" id="IPR017853">
    <property type="entry name" value="GH"/>
</dbReference>
<protein>
    <submittedName>
        <fullName evidence="7">Cellulosome enzyme</fullName>
    </submittedName>
</protein>
<comment type="caution">
    <text evidence="7">The sequence shown here is derived from an EMBL/GenBank/DDBJ whole genome shotgun (WGS) entry which is preliminary data.</text>
</comment>
<dbReference type="SUPFAM" id="SSF51445">
    <property type="entry name" value="(Trans)glycosidases"/>
    <property type="match status" value="1"/>
</dbReference>
<gene>
    <name evidence="7" type="ORF">F6B42_14155</name>
</gene>
<dbReference type="Pfam" id="PF07532">
    <property type="entry name" value="Big_4"/>
    <property type="match status" value="1"/>
</dbReference>
<dbReference type="Gene3D" id="2.60.120.200">
    <property type="match status" value="1"/>
</dbReference>
<dbReference type="PROSITE" id="PS51175">
    <property type="entry name" value="CBM6"/>
    <property type="match status" value="2"/>
</dbReference>
<proteinExistence type="predicted"/>
<dbReference type="InterPro" id="IPR006311">
    <property type="entry name" value="TAT_signal"/>
</dbReference>
<dbReference type="Gene3D" id="2.60.120.260">
    <property type="entry name" value="Galactose-binding domain-like"/>
    <property type="match status" value="2"/>
</dbReference>
<evidence type="ECO:0000313" key="7">
    <source>
        <dbReference type="EMBL" id="KAA9084122.1"/>
    </source>
</evidence>
<dbReference type="SUPFAM" id="SSF49785">
    <property type="entry name" value="Galactose-binding domain-like"/>
    <property type="match status" value="2"/>
</dbReference>
<evidence type="ECO:0000256" key="1">
    <source>
        <dbReference type="ARBA" id="ARBA00022729"/>
    </source>
</evidence>
<dbReference type="RefSeq" id="WP_150420369.1">
    <property type="nucleotide sequence ID" value="NZ_VYRZ01000004.1"/>
</dbReference>
<feature type="compositionally biased region" description="Pro residues" evidence="3">
    <location>
        <begin position="1198"/>
        <end position="1219"/>
    </location>
</feature>
<name>A0A5J5IPT1_9MICO</name>
<keyword evidence="2" id="KW-1015">Disulfide bond</keyword>
<reference evidence="8" key="1">
    <citation type="submission" date="2019-09" db="EMBL/GenBank/DDBJ databases">
        <title>Mumia zhuanghuii sp. nov. isolated from the intestinal contents of plateau pika (Ochotona curzoniae) in the Qinghai-Tibet plateau of China.</title>
        <authorList>
            <person name="Tian Z."/>
        </authorList>
    </citation>
    <scope>NUCLEOTIDE SEQUENCE [LARGE SCALE GENOMIC DNA]</scope>
    <source>
        <strain evidence="8">DSM 25564</strain>
    </source>
</reference>
<feature type="transmembrane region" description="Helical" evidence="4">
    <location>
        <begin position="1335"/>
        <end position="1356"/>
    </location>
</feature>
<keyword evidence="4" id="KW-0812">Transmembrane</keyword>
<feature type="compositionally biased region" description="Low complexity" evidence="3">
    <location>
        <begin position="1220"/>
        <end position="1234"/>
    </location>
</feature>
<feature type="signal peptide" evidence="5">
    <location>
        <begin position="1"/>
        <end position="20"/>
    </location>
</feature>
<feature type="domain" description="CBM6" evidence="6">
    <location>
        <begin position="1035"/>
        <end position="1168"/>
    </location>
</feature>
<evidence type="ECO:0000259" key="6">
    <source>
        <dbReference type="PROSITE" id="PS51175"/>
    </source>
</evidence>
<dbReference type="InterPro" id="IPR006558">
    <property type="entry name" value="LamG-like"/>
</dbReference>
<sequence>MTHPPSRHLRRVAAATTAFAVGGGLALGGAVLPAAAAAPEPDLHYSMDDVAGAVVPDSSRNGWDGTLSGEASTVDGPDGAALDLGGGSIRIPREPIAGATDLSVTTRVRWDGGANWQWLFGLGTDNQKYLFFTPSSGDGNLRTAITRASGGGAEKQIVGSNPLRAGEWVDLAFTLDTDADQLTAYVNGTALSTTTTDITPGELVTATSEFGGTIGSSFYPDPAFDGAVDDFRIYRSALTAAEVAEISLAAQPALQSLTQQAFTAATRIGEAPVLAPAVRGQFSDGYARDVAIAWEDVPAERYAVAGTFTVQGTAAGQSVRTDVTVARGQLTVDLSKPTGEFQGGASGLLYGLYGDGMPTDNLIEGMNVRSVATKAQDGGQHPGSDALEILPNLARAGGDVYLRITDYYRGFPYQVPGSTPAERRADYADRLADQLAMIEQFASVDDTQRGYVADHLVIEPFNEPEGNMFSNRGVPWSLSGNVSWLDDPTVYYAMWDDTYRTIRAWSERTGIPLRVAGPGTEHLFEQVNGFLRHTVQANTVPDIVTWHELSHPQAIRESVARYRGWESAAFAGTAWEGKPRPININEYAFNYHTSVPGQMVQWISAIEDTKVEAMIAFWNINGNLSDSAVQQNRGNGQWWLYNAYAQMSGQSATVTPPSPGVNYTLQGVASVDADKRVARALVGGANGSAPVDVTGISSETFGGSVRVQVREIGWTGQIGDSSAPRLLSDRVVAVENGTVTVPFGRDGLPAMTDSDAYEIIVTPGENAEPTEVDSTWRGSYEAEDAAATGDVTRNGPEGSPNAVGNYYTSGGFDIGGFRTGADSRAVFTVDVPEAGSYDLSVFSSSLNTDAEIAENGPTNVFVTVDGGSEQEVHLPLSYKWVVWDHADTRVELTAGRHEIALSTSSLDGSRTTRGDAILDRITLERTVSAPSTVYEAEHADHNGEVSAQDPGSVALDADESATFWVYGETDGEARLEVDGTGGGTVSLNGEDVLDLSRGGAADVQLQGGVNKIVVHGAATVDKITVSGSRGEIEHRTYQAEEASLAGTAAVVDADLADGGKAVDGIGGDPGNGNTLTFDVDAAEAGPHAVVVRFSNPEQVPATHYNPNPMARHADISVNDGDAQRVLFVPTFHRNNFWERTLVLDLKQGRNEIRFASSEQPNFDGETFAEDNFPGIPLRAELSPIIDRIVVSALAAPVSPEPEPEPNPNPNPGPSTPPTTGPTTQPAPAGAPSSADLSAATQGAVSGPATIVRGETVKITVGTAAAGRNVSGWLLSTPTALGSGTVATDGTVTLRVPTSAPLGGHRLAITAADGGVIGWYRVTVVEAGSLAATGGAFALGAWVIGGAALAGAGAALARAHRRRGDNGEGATR</sequence>
<dbReference type="SMART" id="SM00560">
    <property type="entry name" value="LamGL"/>
    <property type="match status" value="1"/>
</dbReference>
<evidence type="ECO:0000256" key="3">
    <source>
        <dbReference type="SAM" id="MobiDB-lite"/>
    </source>
</evidence>
<dbReference type="InterPro" id="IPR005084">
    <property type="entry name" value="CBM6"/>
</dbReference>
<evidence type="ECO:0000256" key="5">
    <source>
        <dbReference type="SAM" id="SignalP"/>
    </source>
</evidence>
<evidence type="ECO:0000313" key="8">
    <source>
        <dbReference type="Proteomes" id="UP000327039"/>
    </source>
</evidence>
<feature type="chain" id="PRO_5039393039" evidence="5">
    <location>
        <begin position="21"/>
        <end position="1371"/>
    </location>
</feature>
<keyword evidence="1 5" id="KW-0732">Signal</keyword>
<evidence type="ECO:0000256" key="4">
    <source>
        <dbReference type="SAM" id="Phobius"/>
    </source>
</evidence>
<keyword evidence="4" id="KW-0472">Membrane</keyword>
<accession>A0A5J5IPT1</accession>
<dbReference type="InterPro" id="IPR008979">
    <property type="entry name" value="Galactose-bd-like_sf"/>
</dbReference>
<dbReference type="EMBL" id="VYRZ01000004">
    <property type="protein sequence ID" value="KAA9084122.1"/>
    <property type="molecule type" value="Genomic_DNA"/>
</dbReference>
<dbReference type="PROSITE" id="PS51318">
    <property type="entry name" value="TAT"/>
    <property type="match status" value="1"/>
</dbReference>
<dbReference type="Pfam" id="PF13385">
    <property type="entry name" value="Laminin_G_3"/>
    <property type="match status" value="1"/>
</dbReference>
<dbReference type="SUPFAM" id="SSF49899">
    <property type="entry name" value="Concanavalin A-like lectins/glucanases"/>
    <property type="match status" value="1"/>
</dbReference>
<dbReference type="CDD" id="cd04081">
    <property type="entry name" value="CBM35_galactosidase-like"/>
    <property type="match status" value="1"/>
</dbReference>
<dbReference type="OrthoDB" id="9758923at2"/>
<feature type="domain" description="CBM6" evidence="6">
    <location>
        <begin position="778"/>
        <end position="924"/>
    </location>
</feature>